<evidence type="ECO:0000313" key="2">
    <source>
        <dbReference type="Proteomes" id="UP000319094"/>
    </source>
</evidence>
<dbReference type="Proteomes" id="UP000319094">
    <property type="component" value="Unassembled WGS sequence"/>
</dbReference>
<dbReference type="RefSeq" id="WP_211359080.1">
    <property type="nucleotide sequence ID" value="NZ_BAAAUY010000021.1"/>
</dbReference>
<reference evidence="1 2" key="1">
    <citation type="submission" date="2019-06" db="EMBL/GenBank/DDBJ databases">
        <title>Sequencing the genomes of 1000 actinobacteria strains.</title>
        <authorList>
            <person name="Klenk H.-P."/>
        </authorList>
    </citation>
    <scope>NUCLEOTIDE SEQUENCE [LARGE SCALE GENOMIC DNA]</scope>
    <source>
        <strain evidence="1 2">DSM 8803</strain>
    </source>
</reference>
<dbReference type="EMBL" id="VFON01000001">
    <property type="protein sequence ID" value="TQL42863.1"/>
    <property type="molecule type" value="Genomic_DNA"/>
</dbReference>
<gene>
    <name evidence="1" type="ORF">FB468_0872</name>
</gene>
<name>A0A542Y470_9MICO</name>
<sequence>MSGQTPGASRIADVTSRHLAALNAGTAEARTLTEALAIDHAALLTAALPSSAGPSPNAQLIAEVSEAQSLGILKRMAAIGAALHEHLSPTELATLAEHPSDTVRGWWCFATAADASLDAAELLDACRPRANDSRFTVREWVWMALRPRLTPDLAQAVALLEPWTRSESENLRRFASEALRPRGVWAAHIAEFKAHPELGEPLLEPLRSDPAKYVQDSVANWVNDASKSAPEWARATCERWLRESPTSATARIVKRALRTIGP</sequence>
<keyword evidence="2" id="KW-1185">Reference proteome</keyword>
<dbReference type="InterPro" id="IPR016024">
    <property type="entry name" value="ARM-type_fold"/>
</dbReference>
<evidence type="ECO:0000313" key="1">
    <source>
        <dbReference type="EMBL" id="TQL42863.1"/>
    </source>
</evidence>
<protein>
    <submittedName>
        <fullName evidence="1">3-methyladenine DNA glycosylase AlkC</fullName>
    </submittedName>
</protein>
<dbReference type="Gene3D" id="1.25.40.290">
    <property type="entry name" value="ARM repeat domains"/>
    <property type="match status" value="1"/>
</dbReference>
<dbReference type="AlphaFoldDB" id="A0A542Y470"/>
<dbReference type="SUPFAM" id="SSF48371">
    <property type="entry name" value="ARM repeat"/>
    <property type="match status" value="1"/>
</dbReference>
<comment type="caution">
    <text evidence="1">The sequence shown here is derived from an EMBL/GenBank/DDBJ whole genome shotgun (WGS) entry which is preliminary data.</text>
</comment>
<accession>A0A542Y470</accession>
<proteinExistence type="predicted"/>
<organism evidence="1 2">
    <name type="scientific">Leucobacter komagatae</name>
    <dbReference type="NCBI Taxonomy" id="55969"/>
    <lineage>
        <taxon>Bacteria</taxon>
        <taxon>Bacillati</taxon>
        <taxon>Actinomycetota</taxon>
        <taxon>Actinomycetes</taxon>
        <taxon>Micrococcales</taxon>
        <taxon>Microbacteriaceae</taxon>
        <taxon>Leucobacter</taxon>
    </lineage>
</organism>